<dbReference type="Proteomes" id="UP000041625">
    <property type="component" value="Unassembled WGS sequence"/>
</dbReference>
<gene>
    <name evidence="1" type="ORF">VCR31J2_2270072</name>
</gene>
<reference evidence="1 2" key="1">
    <citation type="submission" date="2014-06" db="EMBL/GenBank/DDBJ databases">
        <authorList>
            <person name="Le Roux F."/>
        </authorList>
    </citation>
    <scope>NUCLEOTIDE SEQUENCE [LARGE SCALE GENOMIC DNA]</scope>
    <source>
        <strain evidence="1 2">J2-31</strain>
    </source>
</reference>
<evidence type="ECO:0000313" key="2">
    <source>
        <dbReference type="Proteomes" id="UP000041625"/>
    </source>
</evidence>
<name>A0AA86XED7_9VIBR</name>
<proteinExistence type="predicted"/>
<dbReference type="EMBL" id="CCKJ01000143">
    <property type="protein sequence ID" value="CDT96452.1"/>
    <property type="molecule type" value="Genomic_DNA"/>
</dbReference>
<evidence type="ECO:0000313" key="1">
    <source>
        <dbReference type="EMBL" id="CDT96452.1"/>
    </source>
</evidence>
<sequence length="44" mass="5115">MAEKHEKENKKDRKLALDCLADQISNNNHAQITYTKLVFLIESL</sequence>
<keyword evidence="2" id="KW-1185">Reference proteome</keyword>
<organism evidence="1 2">
    <name type="scientific">Vibrio coralliirubri</name>
    <dbReference type="NCBI Taxonomy" id="1516159"/>
    <lineage>
        <taxon>Bacteria</taxon>
        <taxon>Pseudomonadati</taxon>
        <taxon>Pseudomonadota</taxon>
        <taxon>Gammaproteobacteria</taxon>
        <taxon>Vibrionales</taxon>
        <taxon>Vibrionaceae</taxon>
        <taxon>Vibrio</taxon>
    </lineage>
</organism>
<dbReference type="AlphaFoldDB" id="A0AA86XED7"/>
<protein>
    <submittedName>
        <fullName evidence="1">Uncharacterized protein</fullName>
    </submittedName>
</protein>
<comment type="caution">
    <text evidence="1">The sequence shown here is derived from an EMBL/GenBank/DDBJ whole genome shotgun (WGS) entry which is preliminary data.</text>
</comment>
<accession>A0AA86XED7</accession>